<dbReference type="PANTHER" id="PTHR47506">
    <property type="entry name" value="TRANSCRIPTIONAL REGULATORY PROTEIN"/>
    <property type="match status" value="1"/>
</dbReference>
<evidence type="ECO:0000313" key="8">
    <source>
        <dbReference type="Proteomes" id="UP000239469"/>
    </source>
</evidence>
<protein>
    <submittedName>
        <fullName evidence="7">TetR family transcriptional regulator</fullName>
    </submittedName>
</protein>
<proteinExistence type="predicted"/>
<gene>
    <name evidence="7" type="ORF">BUE93_01400</name>
</gene>
<accession>A0A2S9XAE1</accession>
<dbReference type="SUPFAM" id="SSF48498">
    <property type="entry name" value="Tetracyclin repressor-like, C-terminal domain"/>
    <property type="match status" value="1"/>
</dbReference>
<dbReference type="InterPro" id="IPR001647">
    <property type="entry name" value="HTH_TetR"/>
</dbReference>
<dbReference type="RefSeq" id="WP_106075553.1">
    <property type="nucleotide sequence ID" value="NZ_JBDIVH010000001.1"/>
</dbReference>
<comment type="caution">
    <text evidence="7">The sequence shown here is derived from an EMBL/GenBank/DDBJ whole genome shotgun (WGS) entry which is preliminary data.</text>
</comment>
<dbReference type="Gene3D" id="1.10.357.10">
    <property type="entry name" value="Tetracycline Repressor, domain 2"/>
    <property type="match status" value="1"/>
</dbReference>
<dbReference type="EMBL" id="MTBD01000001">
    <property type="protein sequence ID" value="PRP72710.1"/>
    <property type="molecule type" value="Genomic_DNA"/>
</dbReference>
<evidence type="ECO:0000256" key="5">
    <source>
        <dbReference type="SAM" id="Coils"/>
    </source>
</evidence>
<dbReference type="PROSITE" id="PS50977">
    <property type="entry name" value="HTH_TETR_2"/>
    <property type="match status" value="1"/>
</dbReference>
<evidence type="ECO:0000313" key="7">
    <source>
        <dbReference type="EMBL" id="PRP72710.1"/>
    </source>
</evidence>
<evidence type="ECO:0000256" key="4">
    <source>
        <dbReference type="PROSITE-ProRule" id="PRU00335"/>
    </source>
</evidence>
<evidence type="ECO:0000256" key="1">
    <source>
        <dbReference type="ARBA" id="ARBA00023015"/>
    </source>
</evidence>
<dbReference type="InterPro" id="IPR009057">
    <property type="entry name" value="Homeodomain-like_sf"/>
</dbReference>
<dbReference type="InterPro" id="IPR036271">
    <property type="entry name" value="Tet_transcr_reg_TetR-rel_C_sf"/>
</dbReference>
<evidence type="ECO:0000256" key="3">
    <source>
        <dbReference type="ARBA" id="ARBA00023163"/>
    </source>
</evidence>
<feature type="domain" description="HTH tetR-type" evidence="6">
    <location>
        <begin position="9"/>
        <end position="69"/>
    </location>
</feature>
<dbReference type="Pfam" id="PF00440">
    <property type="entry name" value="TetR_N"/>
    <property type="match status" value="1"/>
</dbReference>
<keyword evidence="2 4" id="KW-0238">DNA-binding</keyword>
<feature type="DNA-binding region" description="H-T-H motif" evidence="4">
    <location>
        <begin position="32"/>
        <end position="51"/>
    </location>
</feature>
<keyword evidence="5" id="KW-0175">Coiled coil</keyword>
<dbReference type="Proteomes" id="UP000239469">
    <property type="component" value="Unassembled WGS sequence"/>
</dbReference>
<dbReference type="Gene3D" id="1.10.10.60">
    <property type="entry name" value="Homeodomain-like"/>
    <property type="match status" value="1"/>
</dbReference>
<feature type="coiled-coil region" evidence="5">
    <location>
        <begin position="123"/>
        <end position="183"/>
    </location>
</feature>
<name>A0A2S9XAE1_9NEIS</name>
<dbReference type="GO" id="GO:0003677">
    <property type="term" value="F:DNA binding"/>
    <property type="evidence" value="ECO:0007669"/>
    <property type="project" value="UniProtKB-UniRule"/>
</dbReference>
<keyword evidence="3" id="KW-0804">Transcription</keyword>
<reference evidence="7 8" key="1">
    <citation type="submission" date="2017-01" db="EMBL/GenBank/DDBJ databases">
        <title>New insights into the genetic diversity of Chromobacterium isolated from tropical freshwater lake.</title>
        <authorList>
            <person name="Santos A.B."/>
            <person name="Nascimento A.M."/>
            <person name="Da Silva P.C."/>
        </authorList>
    </citation>
    <scope>NUCLEOTIDE SEQUENCE [LARGE SCALE GENOMIC DNA]</scope>
    <source>
        <strain evidence="7 8">56AF</strain>
    </source>
</reference>
<dbReference type="SUPFAM" id="SSF46689">
    <property type="entry name" value="Homeodomain-like"/>
    <property type="match status" value="1"/>
</dbReference>
<dbReference type="OrthoDB" id="9798857at2"/>
<dbReference type="AlphaFoldDB" id="A0A2S9XAE1"/>
<organism evidence="7 8">
    <name type="scientific">Chromobacterium amazonense</name>
    <dbReference type="NCBI Taxonomy" id="1382803"/>
    <lineage>
        <taxon>Bacteria</taxon>
        <taxon>Pseudomonadati</taxon>
        <taxon>Pseudomonadota</taxon>
        <taxon>Betaproteobacteria</taxon>
        <taxon>Neisseriales</taxon>
        <taxon>Chromobacteriaceae</taxon>
        <taxon>Chromobacterium</taxon>
    </lineage>
</organism>
<dbReference type="PANTHER" id="PTHR47506:SF7">
    <property type="entry name" value="TRANSCRIPTIONAL REGULATORY PROTEIN"/>
    <property type="match status" value="1"/>
</dbReference>
<evidence type="ECO:0000256" key="2">
    <source>
        <dbReference type="ARBA" id="ARBA00023125"/>
    </source>
</evidence>
<evidence type="ECO:0000259" key="6">
    <source>
        <dbReference type="PROSITE" id="PS50977"/>
    </source>
</evidence>
<keyword evidence="1" id="KW-0805">Transcription regulation</keyword>
<sequence length="188" mass="20209">MRYPDAHKTQTRQRIVAMAALRFRAEGLAGVGIANLMADLGLTHGGFYAHFDSKEQLVATACSQALQQLNQHWRQLLEQAAPGECMAALASDYLSPAHRDLPDSGCALAALAGELARQGVTVRQRVACELEAILDTLAEARRRDGQADSALADLALLVGSLSLARLIDDAALSQQLLQQARDRLVAPK</sequence>